<feature type="domain" description="Histone deacetylase" evidence="2">
    <location>
        <begin position="24"/>
        <end position="304"/>
    </location>
</feature>
<dbReference type="Gene3D" id="3.40.800.20">
    <property type="entry name" value="Histone deacetylase domain"/>
    <property type="match status" value="1"/>
</dbReference>
<dbReference type="PRINTS" id="PR01270">
    <property type="entry name" value="HDASUPER"/>
</dbReference>
<dbReference type="InterPro" id="IPR000286">
    <property type="entry name" value="HDACs"/>
</dbReference>
<reference evidence="3 4" key="1">
    <citation type="submission" date="2017-01" db="EMBL/GenBank/DDBJ databases">
        <authorList>
            <person name="Varghese N."/>
            <person name="Submissions S."/>
        </authorList>
    </citation>
    <scope>NUCLEOTIDE SEQUENCE [LARGE SCALE GENOMIC DNA]</scope>
    <source>
        <strain evidence="3 4">ATCC 35905</strain>
    </source>
</reference>
<gene>
    <name evidence="3" type="ORF">SAMN05421828_1213</name>
</gene>
<dbReference type="InterPro" id="IPR023696">
    <property type="entry name" value="Ureohydrolase_dom_sf"/>
</dbReference>
<evidence type="ECO:0000313" key="4">
    <source>
        <dbReference type="Proteomes" id="UP000186308"/>
    </source>
</evidence>
<comment type="similarity">
    <text evidence="1">Belongs to the histone deacetylase family.</text>
</comment>
<name>A0A8G2CMH6_ACIRU</name>
<organism evidence="3 4">
    <name type="scientific">Acidiphilium rubrum</name>
    <dbReference type="NCBI Taxonomy" id="526"/>
    <lineage>
        <taxon>Bacteria</taxon>
        <taxon>Pseudomonadati</taxon>
        <taxon>Pseudomonadota</taxon>
        <taxon>Alphaproteobacteria</taxon>
        <taxon>Acetobacterales</taxon>
        <taxon>Acidocellaceae</taxon>
        <taxon>Acidiphilium</taxon>
    </lineage>
</organism>
<evidence type="ECO:0000259" key="2">
    <source>
        <dbReference type="Pfam" id="PF00850"/>
    </source>
</evidence>
<dbReference type="EMBL" id="FTNE01000021">
    <property type="protein sequence ID" value="SIR24076.1"/>
    <property type="molecule type" value="Genomic_DNA"/>
</dbReference>
<dbReference type="GO" id="GO:0040029">
    <property type="term" value="P:epigenetic regulation of gene expression"/>
    <property type="evidence" value="ECO:0007669"/>
    <property type="project" value="TreeGrafter"/>
</dbReference>
<dbReference type="InterPro" id="IPR023801">
    <property type="entry name" value="His_deacetylse_dom"/>
</dbReference>
<dbReference type="Pfam" id="PF00850">
    <property type="entry name" value="Hist_deacetyl"/>
    <property type="match status" value="1"/>
</dbReference>
<dbReference type="SUPFAM" id="SSF52768">
    <property type="entry name" value="Arginase/deacetylase"/>
    <property type="match status" value="1"/>
</dbReference>
<dbReference type="InterPro" id="IPR037138">
    <property type="entry name" value="His_deacetylse_dom_sf"/>
</dbReference>
<dbReference type="GO" id="GO:0004407">
    <property type="term" value="F:histone deacetylase activity"/>
    <property type="evidence" value="ECO:0007669"/>
    <property type="project" value="TreeGrafter"/>
</dbReference>
<comment type="caution">
    <text evidence="3">The sequence shown here is derived from an EMBL/GenBank/DDBJ whole genome shotgun (WGS) entry which is preliminary data.</text>
</comment>
<dbReference type="PANTHER" id="PTHR10625">
    <property type="entry name" value="HISTONE DEACETYLASE HDAC1-RELATED"/>
    <property type="match status" value="1"/>
</dbReference>
<evidence type="ECO:0000313" key="3">
    <source>
        <dbReference type="EMBL" id="SIR24076.1"/>
    </source>
</evidence>
<dbReference type="OrthoDB" id="9808367at2"/>
<dbReference type="RefSeq" id="WP_076454649.1">
    <property type="nucleotide sequence ID" value="NZ_FTNE01000021.1"/>
</dbReference>
<keyword evidence="4" id="KW-1185">Reference proteome</keyword>
<sequence>MTPARFVSADIYREPIAVPPHPLATLRAPLAEDLARAMGWLGDGQFVAAPLADRRALERFHAPDYIDALMRAEAEQGLPDDLRTRFRIGADANPIHPAVYRRPATSAGGAMLAAALTADGGVVQVPGAGNHHAWPARASGFCYINDAVLGILAWLDQGLRRVVYLDLDAHHGDGVEAAFAEDTRVLTISVHEAGRWPRTGIATDTARGVINFPVPEGFNDAELGWVMARAIVPMIERFRPEAIMLLPGADALADDAMSRLALSNHGLWAAVAAVRPLAPRLMVLGGGGYNPYALARAWAGIWAVLNDVPIPATLPPAALDVLAGIRYFRGAARPRPAHWLTALADPPQDLAVRPAVRALAA</sequence>
<dbReference type="PANTHER" id="PTHR10625:SF10">
    <property type="entry name" value="HISTONE DEACETYLASE HDAC1"/>
    <property type="match status" value="1"/>
</dbReference>
<evidence type="ECO:0000256" key="1">
    <source>
        <dbReference type="ARBA" id="ARBA00005947"/>
    </source>
</evidence>
<proteinExistence type="inferred from homology"/>
<dbReference type="AlphaFoldDB" id="A0A8G2CMH6"/>
<protein>
    <submittedName>
        <fullName evidence="3">Acetoin utilization protein AcuC</fullName>
    </submittedName>
</protein>
<dbReference type="Proteomes" id="UP000186308">
    <property type="component" value="Unassembled WGS sequence"/>
</dbReference>
<accession>A0A8G2CMH6</accession>